<dbReference type="InterPro" id="IPR000297">
    <property type="entry name" value="PPIase_PpiC"/>
</dbReference>
<proteinExistence type="inferred from homology"/>
<dbReference type="InterPro" id="IPR027304">
    <property type="entry name" value="Trigger_fact/SurA_dom_sf"/>
</dbReference>
<dbReference type="SUPFAM" id="SSF109998">
    <property type="entry name" value="Triger factor/SurA peptide-binding domain-like"/>
    <property type="match status" value="1"/>
</dbReference>
<keyword evidence="4" id="KW-0413">Isomerase</keyword>
<evidence type="ECO:0000256" key="3">
    <source>
        <dbReference type="ARBA" id="ARBA00013194"/>
    </source>
</evidence>
<name>A0A401JC17_9PROT</name>
<dbReference type="Proteomes" id="UP000286806">
    <property type="component" value="Unassembled WGS sequence"/>
</dbReference>
<evidence type="ECO:0000256" key="2">
    <source>
        <dbReference type="ARBA" id="ARBA00007656"/>
    </source>
</evidence>
<dbReference type="Pfam" id="PF13145">
    <property type="entry name" value="Rotamase_2"/>
    <property type="match status" value="1"/>
</dbReference>
<evidence type="ECO:0000259" key="6">
    <source>
        <dbReference type="Pfam" id="PF13145"/>
    </source>
</evidence>
<feature type="region of interest" description="Disordered" evidence="5">
    <location>
        <begin position="266"/>
        <end position="292"/>
    </location>
</feature>
<dbReference type="EC" id="5.2.1.8" evidence="3"/>
<reference evidence="7 8" key="1">
    <citation type="journal article" date="2019" name="Front. Microbiol.">
        <title>Genomes of Neutrophilic Sulfur-Oxidizing Chemolithoautotrophs Representing 9 Proteobacterial Species From 8 Genera.</title>
        <authorList>
            <person name="Watanabe T."/>
            <person name="Kojima H."/>
            <person name="Umezawa K."/>
            <person name="Hori C."/>
            <person name="Takasuka T.E."/>
            <person name="Kato Y."/>
            <person name="Fukui M."/>
        </authorList>
    </citation>
    <scope>NUCLEOTIDE SEQUENCE [LARGE SCALE GENOMIC DNA]</scope>
    <source>
        <strain evidence="7 8">TTN</strain>
    </source>
</reference>
<comment type="similarity">
    <text evidence="2">Belongs to the PpiC/parvulin rotamase family.</text>
</comment>
<evidence type="ECO:0000256" key="1">
    <source>
        <dbReference type="ARBA" id="ARBA00000971"/>
    </source>
</evidence>
<gene>
    <name evidence="7" type="ORF">SFMTTN_0918</name>
</gene>
<evidence type="ECO:0000256" key="5">
    <source>
        <dbReference type="SAM" id="MobiDB-lite"/>
    </source>
</evidence>
<organism evidence="7 8">
    <name type="scientific">Sulfuriferula multivorans</name>
    <dbReference type="NCBI Taxonomy" id="1559896"/>
    <lineage>
        <taxon>Bacteria</taxon>
        <taxon>Pseudomonadati</taxon>
        <taxon>Pseudomonadota</taxon>
        <taxon>Betaproteobacteria</taxon>
        <taxon>Nitrosomonadales</taxon>
        <taxon>Sulfuricellaceae</taxon>
        <taxon>Sulfuriferula</taxon>
    </lineage>
</organism>
<dbReference type="GO" id="GO:0003755">
    <property type="term" value="F:peptidyl-prolyl cis-trans isomerase activity"/>
    <property type="evidence" value="ECO:0007669"/>
    <property type="project" value="UniProtKB-KW"/>
</dbReference>
<accession>A0A401JC17</accession>
<evidence type="ECO:0000313" key="7">
    <source>
        <dbReference type="EMBL" id="GBL45114.1"/>
    </source>
</evidence>
<evidence type="ECO:0000256" key="4">
    <source>
        <dbReference type="ARBA" id="ARBA00023110"/>
    </source>
</evidence>
<dbReference type="PANTHER" id="PTHR47245:SF2">
    <property type="entry name" value="PEPTIDYL-PROLYL CIS-TRANS ISOMERASE HP_0175-RELATED"/>
    <property type="match status" value="1"/>
</dbReference>
<keyword evidence="8" id="KW-1185">Reference proteome</keyword>
<dbReference type="Gene3D" id="6.10.140.970">
    <property type="match status" value="1"/>
</dbReference>
<dbReference type="PANTHER" id="PTHR47245">
    <property type="entry name" value="PEPTIDYLPROLYL ISOMERASE"/>
    <property type="match status" value="1"/>
</dbReference>
<dbReference type="Gene3D" id="1.10.8.1040">
    <property type="match status" value="1"/>
</dbReference>
<dbReference type="NCBIfam" id="TIGR02925">
    <property type="entry name" value="cis_trans_EpsD"/>
    <property type="match status" value="1"/>
</dbReference>
<dbReference type="AlphaFoldDB" id="A0A401JC17"/>
<dbReference type="EMBL" id="BGOW01000005">
    <property type="protein sequence ID" value="GBL45114.1"/>
    <property type="molecule type" value="Genomic_DNA"/>
</dbReference>
<keyword evidence="4" id="KW-0697">Rotamase</keyword>
<comment type="catalytic activity">
    <reaction evidence="1">
        <text>[protein]-peptidylproline (omega=180) = [protein]-peptidylproline (omega=0)</text>
        <dbReference type="Rhea" id="RHEA:16237"/>
        <dbReference type="Rhea" id="RHEA-COMP:10747"/>
        <dbReference type="Rhea" id="RHEA-COMP:10748"/>
        <dbReference type="ChEBI" id="CHEBI:83833"/>
        <dbReference type="ChEBI" id="CHEBI:83834"/>
        <dbReference type="EC" id="5.2.1.8"/>
    </reaction>
</comment>
<protein>
    <recommendedName>
        <fullName evidence="3">peptidylprolyl isomerase</fullName>
        <ecNumber evidence="3">5.2.1.8</ecNumber>
    </recommendedName>
</protein>
<sequence length="292" mass="31815">MAAKVNGDEITVHQINQVLSHAPSLKPEQAKQAAAEVLHGLVDQQLLIEQAKKDKLDRNPQVVAAYESAHAQILTQAYLDQELSKLPKPTDQEIKDYYTQHPELFANRRLYRFQELLIDGSGGRVAEIRQKIGSTKQIDAFVEWLKAEKIPFRVNNGVKKAEEVPLNLLPRLSKMQDGQAMVTVNGSNVLVVQLVASQQQPMTMETAKPVIAAYLTNSKRREATTALLKRLHDKAKIEYVGAFVYAAKTPVAKPVAAPAAVPASAAGAVKNTPAKPATAASDAMEKGLSGLK</sequence>
<feature type="domain" description="PpiC" evidence="6">
    <location>
        <begin position="89"/>
        <end position="209"/>
    </location>
</feature>
<evidence type="ECO:0000313" key="8">
    <source>
        <dbReference type="Proteomes" id="UP000286806"/>
    </source>
</evidence>
<dbReference type="InterPro" id="IPR050245">
    <property type="entry name" value="PrsA_foldase"/>
</dbReference>
<comment type="caution">
    <text evidence="7">The sequence shown here is derived from an EMBL/GenBank/DDBJ whole genome shotgun (WGS) entry which is preliminary data.</text>
</comment>
<dbReference type="InterPro" id="IPR014274">
    <property type="entry name" value="PPIase_EpsD"/>
</dbReference>